<organism evidence="11 12">
    <name type="scientific">Paramuricea clavata</name>
    <name type="common">Red gorgonian</name>
    <name type="synonym">Violescent sea-whip</name>
    <dbReference type="NCBI Taxonomy" id="317549"/>
    <lineage>
        <taxon>Eukaryota</taxon>
        <taxon>Metazoa</taxon>
        <taxon>Cnidaria</taxon>
        <taxon>Anthozoa</taxon>
        <taxon>Octocorallia</taxon>
        <taxon>Malacalcyonacea</taxon>
        <taxon>Plexauridae</taxon>
        <taxon>Paramuricea</taxon>
    </lineage>
</organism>
<evidence type="ECO:0000256" key="1">
    <source>
        <dbReference type="ARBA" id="ARBA00004282"/>
    </source>
</evidence>
<dbReference type="PANTHER" id="PTHR46507:SF4">
    <property type="entry name" value="SSX FAMILY MEMBER 2 INTERACTING PROTEIN"/>
    <property type="match status" value="1"/>
</dbReference>
<keyword evidence="12" id="KW-1185">Reference proteome</keyword>
<dbReference type="AlphaFoldDB" id="A0A6S7GRB7"/>
<evidence type="ECO:0000256" key="9">
    <source>
        <dbReference type="SAM" id="Coils"/>
    </source>
</evidence>
<feature type="region of interest" description="Disordered" evidence="10">
    <location>
        <begin position="329"/>
        <end position="349"/>
    </location>
</feature>
<evidence type="ECO:0000256" key="10">
    <source>
        <dbReference type="SAM" id="MobiDB-lite"/>
    </source>
</evidence>
<evidence type="ECO:0000256" key="8">
    <source>
        <dbReference type="ARBA" id="ARBA00023212"/>
    </source>
</evidence>
<dbReference type="OrthoDB" id="312015at2759"/>
<evidence type="ECO:0000256" key="2">
    <source>
        <dbReference type="ARBA" id="ARBA00004300"/>
    </source>
</evidence>
<keyword evidence="7 9" id="KW-0175">Coiled coil</keyword>
<reference evidence="11" key="1">
    <citation type="submission" date="2020-04" db="EMBL/GenBank/DDBJ databases">
        <authorList>
            <person name="Alioto T."/>
            <person name="Alioto T."/>
            <person name="Gomez Garrido J."/>
        </authorList>
    </citation>
    <scope>NUCLEOTIDE SEQUENCE</scope>
    <source>
        <strain evidence="11">A484AB</strain>
    </source>
</reference>
<keyword evidence="4" id="KW-0963">Cytoplasm</keyword>
<dbReference type="GO" id="GO:0070161">
    <property type="term" value="C:anchoring junction"/>
    <property type="evidence" value="ECO:0007669"/>
    <property type="project" value="UniProtKB-SubCell"/>
</dbReference>
<dbReference type="InterPro" id="IPR052300">
    <property type="entry name" value="Adhesion_Centrosome_assoc"/>
</dbReference>
<evidence type="ECO:0000313" key="11">
    <source>
        <dbReference type="EMBL" id="CAB3994558.1"/>
    </source>
</evidence>
<evidence type="ECO:0000256" key="6">
    <source>
        <dbReference type="ARBA" id="ARBA00022949"/>
    </source>
</evidence>
<evidence type="ECO:0000256" key="4">
    <source>
        <dbReference type="ARBA" id="ARBA00022490"/>
    </source>
</evidence>
<comment type="caution">
    <text evidence="11">The sequence shown here is derived from an EMBL/GenBank/DDBJ whole genome shotgun (WGS) entry which is preliminary data.</text>
</comment>
<feature type="coiled-coil region" evidence="9">
    <location>
        <begin position="235"/>
        <end position="273"/>
    </location>
</feature>
<proteinExistence type="inferred from homology"/>
<accession>A0A6S7GRB7</accession>
<name>A0A6S7GRB7_PARCT</name>
<keyword evidence="5" id="KW-0130">Cell adhesion</keyword>
<protein>
    <submittedName>
        <fullName evidence="11">Uncharacterized protein</fullName>
    </submittedName>
</protein>
<evidence type="ECO:0000256" key="7">
    <source>
        <dbReference type="ARBA" id="ARBA00023054"/>
    </source>
</evidence>
<dbReference type="InterPro" id="IPR021622">
    <property type="entry name" value="Afadin/alpha-actinin-bd"/>
</dbReference>
<dbReference type="PANTHER" id="PTHR46507">
    <property type="entry name" value="AFADIN- AND ALPHA-ACTININ-BINDING PROTEIN"/>
    <property type="match status" value="1"/>
</dbReference>
<keyword evidence="6" id="KW-0965">Cell junction</keyword>
<evidence type="ECO:0000256" key="5">
    <source>
        <dbReference type="ARBA" id="ARBA00022889"/>
    </source>
</evidence>
<feature type="compositionally biased region" description="Acidic residues" evidence="10">
    <location>
        <begin position="282"/>
        <end position="292"/>
    </location>
</feature>
<feature type="region of interest" description="Disordered" evidence="10">
    <location>
        <begin position="278"/>
        <end position="298"/>
    </location>
</feature>
<comment type="subcellular location">
    <subcellularLocation>
        <location evidence="1">Cell junction</location>
    </subcellularLocation>
    <subcellularLocation>
        <location evidence="2">Cytoplasm</location>
        <location evidence="2">Cytoskeleton</location>
        <location evidence="2">Microtubule organizing center</location>
        <location evidence="2">Centrosome</location>
    </subcellularLocation>
</comment>
<dbReference type="EMBL" id="CACRXK020002489">
    <property type="protein sequence ID" value="CAB3994558.1"/>
    <property type="molecule type" value="Genomic_DNA"/>
</dbReference>
<dbReference type="GO" id="GO:0036064">
    <property type="term" value="C:ciliary basal body"/>
    <property type="evidence" value="ECO:0007669"/>
    <property type="project" value="TreeGrafter"/>
</dbReference>
<dbReference type="GO" id="GO:0035735">
    <property type="term" value="P:intraciliary transport involved in cilium assembly"/>
    <property type="evidence" value="ECO:0007669"/>
    <property type="project" value="TreeGrafter"/>
</dbReference>
<dbReference type="GO" id="GO:0007155">
    <property type="term" value="P:cell adhesion"/>
    <property type="evidence" value="ECO:0007669"/>
    <property type="project" value="UniProtKB-KW"/>
</dbReference>
<evidence type="ECO:0000256" key="3">
    <source>
        <dbReference type="ARBA" id="ARBA00009291"/>
    </source>
</evidence>
<feature type="coiled-coil region" evidence="9">
    <location>
        <begin position="112"/>
        <end position="199"/>
    </location>
</feature>
<keyword evidence="8" id="KW-0206">Cytoskeleton</keyword>
<dbReference type="GO" id="GO:0034451">
    <property type="term" value="C:centriolar satellite"/>
    <property type="evidence" value="ECO:0007669"/>
    <property type="project" value="TreeGrafter"/>
</dbReference>
<sequence length="407" mass="47898">MTSRSPDLFERYMTQSHTSPDQERFSISPDFSHRIHVEKVFCTENNVEQCIAYLNQELVMLGFSSLYKNSERSGYSVVRLINNLYELLQLQVKNNQVKDDLETRQQRSDCDNEFLVQNQARLKNELDVSQREVARLKSKQIELSKSKKSLESSVKAQKEEIKKMKGNQQYLKKQFEHDIRKGEREMAKLKEKLVQLLNYKTKEKSLGMDMLNSIQRADGKRRTWNTGNKHDEDMYRLVVNNYEEKQKELMEENNDLRELLQHTENELVNLLNKEHQDVVTESGDDADSEDDSISVSSHTEGHYQMPFELVREGIEKSIREKWTKLKEGIDSSKKEEVKKNEESSKHDDVEKLRNELERYKYIVLQQEEHIQKFQDGVSNGAKVDFLVNNIPHLYIVVRLNMTLSISI</sequence>
<dbReference type="Proteomes" id="UP001152795">
    <property type="component" value="Unassembled WGS sequence"/>
</dbReference>
<dbReference type="Pfam" id="PF11559">
    <property type="entry name" value="ADIP"/>
    <property type="match status" value="1"/>
</dbReference>
<evidence type="ECO:0000313" key="12">
    <source>
        <dbReference type="Proteomes" id="UP001152795"/>
    </source>
</evidence>
<comment type="similarity">
    <text evidence="3">Belongs to the ADIP family.</text>
</comment>
<gene>
    <name evidence="11" type="ORF">PACLA_8A008144</name>
</gene>